<evidence type="ECO:0000313" key="1">
    <source>
        <dbReference type="EMBL" id="GFS23039.1"/>
    </source>
</evidence>
<sequence length="94" mass="10657">MPRSYKKKTDRGTVPRASYEAAARDVLSEPGQSLRDAAGNYSLCHVSLTRFIRKWRTTGLDNPAPQVGYRSPNVVFTYDQERILSDYFVQSANI</sequence>
<protein>
    <recommendedName>
        <fullName evidence="3">HTH psq-type domain-containing protein</fullName>
    </recommendedName>
</protein>
<evidence type="ECO:0000313" key="2">
    <source>
        <dbReference type="Proteomes" id="UP000762676"/>
    </source>
</evidence>
<dbReference type="AlphaFoldDB" id="A0AAV4JJT7"/>
<comment type="caution">
    <text evidence="1">The sequence shown here is derived from an EMBL/GenBank/DDBJ whole genome shotgun (WGS) entry which is preliminary data.</text>
</comment>
<proteinExistence type="predicted"/>
<reference evidence="1 2" key="1">
    <citation type="journal article" date="2021" name="Elife">
        <title>Chloroplast acquisition without the gene transfer in kleptoplastic sea slugs, Plakobranchus ocellatus.</title>
        <authorList>
            <person name="Maeda T."/>
            <person name="Takahashi S."/>
            <person name="Yoshida T."/>
            <person name="Shimamura S."/>
            <person name="Takaki Y."/>
            <person name="Nagai Y."/>
            <person name="Toyoda A."/>
            <person name="Suzuki Y."/>
            <person name="Arimoto A."/>
            <person name="Ishii H."/>
            <person name="Satoh N."/>
            <person name="Nishiyama T."/>
            <person name="Hasebe M."/>
            <person name="Maruyama T."/>
            <person name="Minagawa J."/>
            <person name="Obokata J."/>
            <person name="Shigenobu S."/>
        </authorList>
    </citation>
    <scope>NUCLEOTIDE SEQUENCE [LARGE SCALE GENOMIC DNA]</scope>
</reference>
<evidence type="ECO:0008006" key="3">
    <source>
        <dbReference type="Google" id="ProtNLM"/>
    </source>
</evidence>
<gene>
    <name evidence="1" type="ORF">ElyMa_006966900</name>
</gene>
<dbReference type="Proteomes" id="UP000762676">
    <property type="component" value="Unassembled WGS sequence"/>
</dbReference>
<keyword evidence="2" id="KW-1185">Reference proteome</keyword>
<name>A0AAV4JJT7_9GAST</name>
<dbReference type="EMBL" id="BMAT01013919">
    <property type="protein sequence ID" value="GFS23039.1"/>
    <property type="molecule type" value="Genomic_DNA"/>
</dbReference>
<accession>A0AAV4JJT7</accession>
<organism evidence="1 2">
    <name type="scientific">Elysia marginata</name>
    <dbReference type="NCBI Taxonomy" id="1093978"/>
    <lineage>
        <taxon>Eukaryota</taxon>
        <taxon>Metazoa</taxon>
        <taxon>Spiralia</taxon>
        <taxon>Lophotrochozoa</taxon>
        <taxon>Mollusca</taxon>
        <taxon>Gastropoda</taxon>
        <taxon>Heterobranchia</taxon>
        <taxon>Euthyneura</taxon>
        <taxon>Panpulmonata</taxon>
        <taxon>Sacoglossa</taxon>
        <taxon>Placobranchoidea</taxon>
        <taxon>Plakobranchidae</taxon>
        <taxon>Elysia</taxon>
    </lineage>
</organism>